<name>A0A9W3BYN5_RAPSA</name>
<feature type="compositionally biased region" description="Basic and acidic residues" evidence="1">
    <location>
        <begin position="172"/>
        <end position="184"/>
    </location>
</feature>
<organism evidence="3 4">
    <name type="scientific">Raphanus sativus</name>
    <name type="common">Radish</name>
    <name type="synonym">Raphanus raphanistrum var. sativus</name>
    <dbReference type="NCBI Taxonomy" id="3726"/>
    <lineage>
        <taxon>Eukaryota</taxon>
        <taxon>Viridiplantae</taxon>
        <taxon>Streptophyta</taxon>
        <taxon>Embryophyta</taxon>
        <taxon>Tracheophyta</taxon>
        <taxon>Spermatophyta</taxon>
        <taxon>Magnoliopsida</taxon>
        <taxon>eudicotyledons</taxon>
        <taxon>Gunneridae</taxon>
        <taxon>Pentapetalae</taxon>
        <taxon>rosids</taxon>
        <taxon>malvids</taxon>
        <taxon>Brassicales</taxon>
        <taxon>Brassicaceae</taxon>
        <taxon>Brassiceae</taxon>
        <taxon>Raphanus</taxon>
    </lineage>
</organism>
<dbReference type="Pfam" id="PF14392">
    <property type="entry name" value="zf-CCHC_4"/>
    <property type="match status" value="1"/>
</dbReference>
<feature type="region of interest" description="Disordered" evidence="1">
    <location>
        <begin position="109"/>
        <end position="184"/>
    </location>
</feature>
<reference evidence="4" key="2">
    <citation type="submission" date="2025-08" db="UniProtKB">
        <authorList>
            <consortium name="RefSeq"/>
        </authorList>
    </citation>
    <scope>IDENTIFICATION</scope>
    <source>
        <tissue evidence="4">Leaf</tissue>
    </source>
</reference>
<dbReference type="InterPro" id="IPR025836">
    <property type="entry name" value="Zn_knuckle_CX2CX4HX4C"/>
</dbReference>
<proteinExistence type="predicted"/>
<dbReference type="RefSeq" id="XP_056844431.1">
    <property type="nucleotide sequence ID" value="XM_056988451.1"/>
</dbReference>
<dbReference type="InterPro" id="IPR040256">
    <property type="entry name" value="At4g02000-like"/>
</dbReference>
<evidence type="ECO:0000313" key="3">
    <source>
        <dbReference type="Proteomes" id="UP000504610"/>
    </source>
</evidence>
<evidence type="ECO:0000256" key="1">
    <source>
        <dbReference type="SAM" id="MobiDB-lite"/>
    </source>
</evidence>
<sequence length="184" mass="21064">MEVWIRIRHIPLVYFTIDTMFTLASEVGKVKEIAYDPKVSQTKDYIRALITFDVDKPAKATRQLNVPGGEAVTIGFVFEKIHKCCFHCLRLTHGKIRCPYLKRGFNKDKQQEPENQMVVRTSQDHESPSTSTEPKGRQLEGPPGFPHPPSSLNSQKRNMRWLCSISLTPTKQRGEPESRELKKG</sequence>
<dbReference type="GeneID" id="130496406"/>
<gene>
    <name evidence="4" type="primary">LOC130496406</name>
</gene>
<keyword evidence="3" id="KW-1185">Reference proteome</keyword>
<reference evidence="3" key="1">
    <citation type="journal article" date="2019" name="Database">
        <title>The radish genome database (RadishGD): an integrated information resource for radish genomics.</title>
        <authorList>
            <person name="Yu H.J."/>
            <person name="Baek S."/>
            <person name="Lee Y.J."/>
            <person name="Cho A."/>
            <person name="Mun J.H."/>
        </authorList>
    </citation>
    <scope>NUCLEOTIDE SEQUENCE [LARGE SCALE GENOMIC DNA]</scope>
    <source>
        <strain evidence="3">cv. WK10039</strain>
    </source>
</reference>
<accession>A0A9W3BYN5</accession>
<dbReference type="PANTHER" id="PTHR31286:SF178">
    <property type="entry name" value="DUF4283 DOMAIN-CONTAINING PROTEIN"/>
    <property type="match status" value="1"/>
</dbReference>
<evidence type="ECO:0000313" key="4">
    <source>
        <dbReference type="RefSeq" id="XP_056844431.1"/>
    </source>
</evidence>
<evidence type="ECO:0000259" key="2">
    <source>
        <dbReference type="Pfam" id="PF14392"/>
    </source>
</evidence>
<dbReference type="PANTHER" id="PTHR31286">
    <property type="entry name" value="GLYCINE-RICH CELL WALL STRUCTURAL PROTEIN 1.8-LIKE"/>
    <property type="match status" value="1"/>
</dbReference>
<dbReference type="KEGG" id="rsz:130496406"/>
<dbReference type="Proteomes" id="UP000504610">
    <property type="component" value="Chromosome 6"/>
</dbReference>
<dbReference type="OrthoDB" id="990360at2759"/>
<feature type="domain" description="Zinc knuckle CX2CX4HX4C" evidence="2">
    <location>
        <begin position="52"/>
        <end position="100"/>
    </location>
</feature>
<dbReference type="AlphaFoldDB" id="A0A9W3BYN5"/>
<protein>
    <submittedName>
        <fullName evidence="4">Uncharacterized protein At4g02000-like</fullName>
    </submittedName>
</protein>